<sequence>MLLALVLSLFATVIVYAEDMPQGWVPDVLVLPDDAEVMMDRAIGSSIRMFSFSTAQDVEALFGDWSVALEENGYTIRAQQAELDETAIEFSGRDILNAKIATDVAGEGERRVITFDATLQ</sequence>
<dbReference type="OrthoDB" id="7451388at2"/>
<dbReference type="EMBL" id="LGVV01000001">
    <property type="protein sequence ID" value="KNX43396.1"/>
    <property type="molecule type" value="Genomic_DNA"/>
</dbReference>
<dbReference type="AlphaFoldDB" id="A0A0L6D0B2"/>
<proteinExistence type="predicted"/>
<comment type="caution">
    <text evidence="1">The sequence shown here is derived from an EMBL/GenBank/DDBJ whole genome shotgun (WGS) entry which is preliminary data.</text>
</comment>
<gene>
    <name evidence="1" type="ORF">ROTO_01860</name>
</gene>
<reference evidence="2" key="1">
    <citation type="submission" date="2015-07" db="EMBL/GenBank/DDBJ databases">
        <title>Draft Genome Sequence of Roseovarius tolerans EL-164, a producer of N-Acylated Alanine Methyl Esters (NAMEs).</title>
        <authorList>
            <person name="Voget S."/>
            <person name="Bruns H."/>
            <person name="Wagner-Doebler I."/>
            <person name="Schulz S."/>
            <person name="Daniel R."/>
        </authorList>
    </citation>
    <scope>NUCLEOTIDE SEQUENCE [LARGE SCALE GENOMIC DNA]</scope>
    <source>
        <strain evidence="2">EL-164</strain>
    </source>
</reference>
<dbReference type="Proteomes" id="UP000037046">
    <property type="component" value="Unassembled WGS sequence"/>
</dbReference>
<protein>
    <submittedName>
        <fullName evidence="1">Uncharacterized protein</fullName>
    </submittedName>
</protein>
<name>A0A0L6D0B2_9RHOB</name>
<dbReference type="STRING" id="74031.SAMN04488077_1157"/>
<dbReference type="PATRIC" id="fig|74031.6.peg.189"/>
<organism evidence="1 2">
    <name type="scientific">Roseovarius tolerans</name>
    <dbReference type="NCBI Taxonomy" id="74031"/>
    <lineage>
        <taxon>Bacteria</taxon>
        <taxon>Pseudomonadati</taxon>
        <taxon>Pseudomonadota</taxon>
        <taxon>Alphaproteobacteria</taxon>
        <taxon>Rhodobacterales</taxon>
        <taxon>Roseobacteraceae</taxon>
        <taxon>Roseovarius</taxon>
    </lineage>
</organism>
<evidence type="ECO:0000313" key="1">
    <source>
        <dbReference type="EMBL" id="KNX43396.1"/>
    </source>
</evidence>
<accession>A0A0L6D0B2</accession>
<dbReference type="RefSeq" id="WP_152911565.1">
    <property type="nucleotide sequence ID" value="NZ_CP118494.1"/>
</dbReference>
<evidence type="ECO:0000313" key="2">
    <source>
        <dbReference type="Proteomes" id="UP000037046"/>
    </source>
</evidence>
<keyword evidence="2" id="KW-1185">Reference proteome</keyword>